<keyword evidence="2" id="KW-0812">Transmembrane</keyword>
<evidence type="ECO:0000313" key="4">
    <source>
        <dbReference type="Proteomes" id="UP000297245"/>
    </source>
</evidence>
<feature type="compositionally biased region" description="Basic and acidic residues" evidence="1">
    <location>
        <begin position="336"/>
        <end position="365"/>
    </location>
</feature>
<organism evidence="3 4">
    <name type="scientific">Dendrothele bispora (strain CBS 962.96)</name>
    <dbReference type="NCBI Taxonomy" id="1314807"/>
    <lineage>
        <taxon>Eukaryota</taxon>
        <taxon>Fungi</taxon>
        <taxon>Dikarya</taxon>
        <taxon>Basidiomycota</taxon>
        <taxon>Agaricomycotina</taxon>
        <taxon>Agaricomycetes</taxon>
        <taxon>Agaricomycetidae</taxon>
        <taxon>Agaricales</taxon>
        <taxon>Agaricales incertae sedis</taxon>
        <taxon>Dendrothele</taxon>
    </lineage>
</organism>
<evidence type="ECO:0000313" key="3">
    <source>
        <dbReference type="EMBL" id="THU86430.1"/>
    </source>
</evidence>
<dbReference type="OrthoDB" id="3269357at2759"/>
<dbReference type="Proteomes" id="UP000297245">
    <property type="component" value="Unassembled WGS sequence"/>
</dbReference>
<keyword evidence="4" id="KW-1185">Reference proteome</keyword>
<feature type="transmembrane region" description="Helical" evidence="2">
    <location>
        <begin position="117"/>
        <end position="142"/>
    </location>
</feature>
<keyword evidence="2" id="KW-1133">Transmembrane helix</keyword>
<reference evidence="3 4" key="1">
    <citation type="journal article" date="2019" name="Nat. Ecol. Evol.">
        <title>Megaphylogeny resolves global patterns of mushroom evolution.</title>
        <authorList>
            <person name="Varga T."/>
            <person name="Krizsan K."/>
            <person name="Foldi C."/>
            <person name="Dima B."/>
            <person name="Sanchez-Garcia M."/>
            <person name="Sanchez-Ramirez S."/>
            <person name="Szollosi G.J."/>
            <person name="Szarkandi J.G."/>
            <person name="Papp V."/>
            <person name="Albert L."/>
            <person name="Andreopoulos W."/>
            <person name="Angelini C."/>
            <person name="Antonin V."/>
            <person name="Barry K.W."/>
            <person name="Bougher N.L."/>
            <person name="Buchanan P."/>
            <person name="Buyck B."/>
            <person name="Bense V."/>
            <person name="Catcheside P."/>
            <person name="Chovatia M."/>
            <person name="Cooper J."/>
            <person name="Damon W."/>
            <person name="Desjardin D."/>
            <person name="Finy P."/>
            <person name="Geml J."/>
            <person name="Haridas S."/>
            <person name="Hughes K."/>
            <person name="Justo A."/>
            <person name="Karasinski D."/>
            <person name="Kautmanova I."/>
            <person name="Kiss B."/>
            <person name="Kocsube S."/>
            <person name="Kotiranta H."/>
            <person name="LaButti K.M."/>
            <person name="Lechner B.E."/>
            <person name="Liimatainen K."/>
            <person name="Lipzen A."/>
            <person name="Lukacs Z."/>
            <person name="Mihaltcheva S."/>
            <person name="Morgado L.N."/>
            <person name="Niskanen T."/>
            <person name="Noordeloos M.E."/>
            <person name="Ohm R.A."/>
            <person name="Ortiz-Santana B."/>
            <person name="Ovrebo C."/>
            <person name="Racz N."/>
            <person name="Riley R."/>
            <person name="Savchenko A."/>
            <person name="Shiryaev A."/>
            <person name="Soop K."/>
            <person name="Spirin V."/>
            <person name="Szebenyi C."/>
            <person name="Tomsovsky M."/>
            <person name="Tulloss R.E."/>
            <person name="Uehling J."/>
            <person name="Grigoriev I.V."/>
            <person name="Vagvolgyi C."/>
            <person name="Papp T."/>
            <person name="Martin F.M."/>
            <person name="Miettinen O."/>
            <person name="Hibbett D.S."/>
            <person name="Nagy L.G."/>
        </authorList>
    </citation>
    <scope>NUCLEOTIDE SEQUENCE [LARGE SCALE GENOMIC DNA]</scope>
    <source>
        <strain evidence="3 4">CBS 962.96</strain>
    </source>
</reference>
<dbReference type="AlphaFoldDB" id="A0A4S8LCK8"/>
<feature type="transmembrane region" description="Helical" evidence="2">
    <location>
        <begin position="6"/>
        <end position="30"/>
    </location>
</feature>
<gene>
    <name evidence="3" type="ORF">K435DRAFT_366214</name>
</gene>
<evidence type="ECO:0000256" key="1">
    <source>
        <dbReference type="SAM" id="MobiDB-lite"/>
    </source>
</evidence>
<sequence length="365" mass="40654">MYNIAFYIRYVVLALFIICSAIIASVAVWNMSLARSTFSDRPLVSIPVAQVDAYLIFLGAAGLIFSFTMLWFECSWTGLFSVMELAGAASYSSVAPSEMCSGPQDESTCTSTRTTTAFTWICTISLLSYSFTVLASCIIYSIKDPRIWHCSIREFSFCDSSRLHSQPPSPIPQDPQKARATTPSIKAPQPRRPPATANLYNHRSGLSAEYEIEHFQPPVQYTNISSVPPAHESGSRVLGSGYGSLYPQVVQPTDMSRRNTSTRLTSFQSQKNLLEHPEPVIDWPRSDVLSRPVSPRSRKSKMVSQGSLTRDPRASNSLDEARGTQRSRPTGPRARGSIDSRRPPHLDLSKVSSYRDRDRDRDNPQ</sequence>
<accession>A0A4S8LCK8</accession>
<evidence type="ECO:0000256" key="2">
    <source>
        <dbReference type="SAM" id="Phobius"/>
    </source>
</evidence>
<feature type="region of interest" description="Disordered" evidence="1">
    <location>
        <begin position="283"/>
        <end position="365"/>
    </location>
</feature>
<keyword evidence="2" id="KW-0472">Membrane</keyword>
<protein>
    <submittedName>
        <fullName evidence="3">Uncharacterized protein</fullName>
    </submittedName>
</protein>
<feature type="compositionally biased region" description="Low complexity" evidence="1">
    <location>
        <begin position="286"/>
        <end position="295"/>
    </location>
</feature>
<feature type="compositionally biased region" description="Polar residues" evidence="1">
    <location>
        <begin position="302"/>
        <end position="328"/>
    </location>
</feature>
<proteinExistence type="predicted"/>
<feature type="region of interest" description="Disordered" evidence="1">
    <location>
        <begin position="164"/>
        <end position="196"/>
    </location>
</feature>
<dbReference type="EMBL" id="ML179498">
    <property type="protein sequence ID" value="THU86430.1"/>
    <property type="molecule type" value="Genomic_DNA"/>
</dbReference>
<feature type="transmembrane region" description="Helical" evidence="2">
    <location>
        <begin position="51"/>
        <end position="72"/>
    </location>
</feature>
<name>A0A4S8LCK8_DENBC</name>